<sequence length="73" mass="8112">MAMFRIRIKIEKALNKIISNKVVFTCETPINDSAKKMKETTKGSLLSNLETNHPEAIVPNKALTGITIKSEPN</sequence>
<reference evidence="2" key="1">
    <citation type="journal article" date="2019" name="Int. J. Syst. Evol. Microbiol.">
        <title>The Global Catalogue of Microorganisms (GCM) 10K type strain sequencing project: providing services to taxonomists for standard genome sequencing and annotation.</title>
        <authorList>
            <consortium name="The Broad Institute Genomics Platform"/>
            <consortium name="The Broad Institute Genome Sequencing Center for Infectious Disease"/>
            <person name="Wu L."/>
            <person name="Ma J."/>
        </authorList>
    </citation>
    <scope>NUCLEOTIDE SEQUENCE [LARGE SCALE GENOMIC DNA]</scope>
    <source>
        <strain evidence="2">JCM 18325</strain>
    </source>
</reference>
<comment type="caution">
    <text evidence="1">The sequence shown here is derived from an EMBL/GenBank/DDBJ whole genome shotgun (WGS) entry which is preliminary data.</text>
</comment>
<protein>
    <submittedName>
        <fullName evidence="1">Uncharacterized protein</fullName>
    </submittedName>
</protein>
<keyword evidence="2" id="KW-1185">Reference proteome</keyword>
<evidence type="ECO:0000313" key="1">
    <source>
        <dbReference type="EMBL" id="GAA4802265.1"/>
    </source>
</evidence>
<evidence type="ECO:0000313" key="2">
    <source>
        <dbReference type="Proteomes" id="UP001501433"/>
    </source>
</evidence>
<proteinExistence type="predicted"/>
<accession>A0ABP9BY79</accession>
<dbReference type="EMBL" id="BAABJW010000001">
    <property type="protein sequence ID" value="GAA4802265.1"/>
    <property type="molecule type" value="Genomic_DNA"/>
</dbReference>
<dbReference type="Proteomes" id="UP001501433">
    <property type="component" value="Unassembled WGS sequence"/>
</dbReference>
<gene>
    <name evidence="1" type="ORF">GCM10023330_05450</name>
</gene>
<name>A0ABP9BY79_9FLAO</name>
<organism evidence="1 2">
    <name type="scientific">Litoribaculum gwangyangense</name>
    <dbReference type="NCBI Taxonomy" id="1130722"/>
    <lineage>
        <taxon>Bacteria</taxon>
        <taxon>Pseudomonadati</taxon>
        <taxon>Bacteroidota</taxon>
        <taxon>Flavobacteriia</taxon>
        <taxon>Flavobacteriales</taxon>
        <taxon>Flavobacteriaceae</taxon>
        <taxon>Litoribaculum</taxon>
    </lineage>
</organism>